<keyword evidence="2" id="KW-1185">Reference proteome</keyword>
<accession>A0AA48GQ92</accession>
<organism evidence="1 2">
    <name type="scientific">Mesoterricola silvestris</name>
    <dbReference type="NCBI Taxonomy" id="2927979"/>
    <lineage>
        <taxon>Bacteria</taxon>
        <taxon>Pseudomonadati</taxon>
        <taxon>Acidobacteriota</taxon>
        <taxon>Holophagae</taxon>
        <taxon>Holophagales</taxon>
        <taxon>Holophagaceae</taxon>
        <taxon>Mesoterricola</taxon>
    </lineage>
</organism>
<reference evidence="2" key="1">
    <citation type="journal article" date="2023" name="Int. J. Syst. Evol. Microbiol.">
        <title>Mesoterricola silvestris gen. nov., sp. nov., Mesoterricola sediminis sp. nov., Geothrix oryzae sp. nov., Geothrix edaphica sp. nov., Geothrix rubra sp. nov., and Geothrix limicola sp. nov., six novel members of Acidobacteriota isolated from soils.</title>
        <authorList>
            <person name="Itoh H."/>
            <person name="Sugisawa Y."/>
            <person name="Mise K."/>
            <person name="Xu Z."/>
            <person name="Kuniyasu M."/>
            <person name="Ushijima N."/>
            <person name="Kawano K."/>
            <person name="Kobayashi E."/>
            <person name="Shiratori Y."/>
            <person name="Masuda Y."/>
            <person name="Senoo K."/>
        </authorList>
    </citation>
    <scope>NUCLEOTIDE SEQUENCE [LARGE SCALE GENOMIC DNA]</scope>
    <source>
        <strain evidence="2">W79</strain>
    </source>
</reference>
<proteinExistence type="predicted"/>
<sequence>MRAAAPLYWHQGLFLQPHHFQQQEQYFWGSLLPRFARLQPFFWGVRNLAFREASLADQVLEITEGEFLFRDGSLVAFPDHAHLPPRSFRATWTATDRPLKAYVGLHRWEDKPNVTLVEDGARDGEIPTRFLCPVDAREVKDLHQEGPDASLRLLTHALRIFWEDELPEAGAYELLPVAVIESSRGALRLSSAFSPPAVQVGDAPALVQMLRELRDQALFSSRSLEAYKGAPEAGESQASIASYHAALRVLGRYVPQLHHLAAHPGIHPWELHLLLSQFVGELSAFSGRINVMGRLPDGRSLVRDYAHEDPQPGFLELQTLIVELLSSLQVGPQCIIDMIRNGPNFLATLPAEEAGGTGEVFLTIRTSTPGKGQLAEGLTHLAKLGTRERIPTLVARALSGVPMERRSVPPPGMPRHPDALHFWIDQHDPQWQEVKRSHNLCLYWDKAPEDATAELVVLRK</sequence>
<evidence type="ECO:0000313" key="2">
    <source>
        <dbReference type="Proteomes" id="UP001238179"/>
    </source>
</evidence>
<dbReference type="Proteomes" id="UP001238179">
    <property type="component" value="Chromosome"/>
</dbReference>
<dbReference type="RefSeq" id="WP_316412389.1">
    <property type="nucleotide sequence ID" value="NZ_AP027080.1"/>
</dbReference>
<dbReference type="PANTHER" id="PTHR35566:SF1">
    <property type="entry name" value="TYPE VI SECRETION SYSTEM BASEPLATE COMPONENT TSSK1"/>
    <property type="match status" value="1"/>
</dbReference>
<dbReference type="Pfam" id="PF05936">
    <property type="entry name" value="T6SS_VasE"/>
    <property type="match status" value="1"/>
</dbReference>
<dbReference type="NCBIfam" id="TIGR03353">
    <property type="entry name" value="VI_chp_4"/>
    <property type="match status" value="1"/>
</dbReference>
<dbReference type="PANTHER" id="PTHR35566">
    <property type="entry name" value="BLR3599 PROTEIN"/>
    <property type="match status" value="1"/>
</dbReference>
<dbReference type="KEGG" id="msil:METEAL_28940"/>
<name>A0AA48GQ92_9BACT</name>
<dbReference type="EMBL" id="AP027080">
    <property type="protein sequence ID" value="BDU73720.1"/>
    <property type="molecule type" value="Genomic_DNA"/>
</dbReference>
<gene>
    <name evidence="1" type="primary">tssK</name>
    <name evidence="1" type="ORF">METEAL_28940</name>
</gene>
<dbReference type="AlphaFoldDB" id="A0AA48GQ92"/>
<evidence type="ECO:0000313" key="1">
    <source>
        <dbReference type="EMBL" id="BDU73720.1"/>
    </source>
</evidence>
<protein>
    <submittedName>
        <fullName evidence="1">Type VI secretion protein</fullName>
    </submittedName>
</protein>
<dbReference type="InterPro" id="IPR010263">
    <property type="entry name" value="T6SS_TssK"/>
</dbReference>